<dbReference type="GO" id="GO:0032259">
    <property type="term" value="P:methylation"/>
    <property type="evidence" value="ECO:0007669"/>
    <property type="project" value="UniProtKB-KW"/>
</dbReference>
<evidence type="ECO:0000259" key="1">
    <source>
        <dbReference type="Pfam" id="PF13649"/>
    </source>
</evidence>
<dbReference type="SUPFAM" id="SSF53335">
    <property type="entry name" value="S-adenosyl-L-methionine-dependent methyltransferases"/>
    <property type="match status" value="1"/>
</dbReference>
<sequence length="180" mass="20384">MQLRWLPKKRPLSVLDIGCGLCTEAEELVQSGIELTGIDQDGETIEKNRQRMPNVNWIVGDAAHWHTDQVYDAVLIRRPDILMRPQSWQAVFRRLPEWTQGPVIVTTFGKSEAKTAEQALNKIAGKVTCRKTNDPEDSYVIQAEDIQKPQKTNDLVQSLSWDDQPGMVCDVRTGKCTPLK</sequence>
<dbReference type="InterPro" id="IPR029063">
    <property type="entry name" value="SAM-dependent_MTases_sf"/>
</dbReference>
<organism evidence="2 3">
    <name type="scientific">Catenisphaera adipataccumulans</name>
    <dbReference type="NCBI Taxonomy" id="700500"/>
    <lineage>
        <taxon>Bacteria</taxon>
        <taxon>Bacillati</taxon>
        <taxon>Bacillota</taxon>
        <taxon>Erysipelotrichia</taxon>
        <taxon>Erysipelotrichales</taxon>
        <taxon>Erysipelotrichaceae</taxon>
        <taxon>Catenisphaera</taxon>
    </lineage>
</organism>
<dbReference type="GO" id="GO:0008168">
    <property type="term" value="F:methyltransferase activity"/>
    <property type="evidence" value="ECO:0007669"/>
    <property type="project" value="UniProtKB-KW"/>
</dbReference>
<dbReference type="EMBL" id="JACHHK010000002">
    <property type="protein sequence ID" value="MBB5182709.1"/>
    <property type="molecule type" value="Genomic_DNA"/>
</dbReference>
<dbReference type="RefSeq" id="WP_183327599.1">
    <property type="nucleotide sequence ID" value="NZ_JACHHK010000002.1"/>
</dbReference>
<dbReference type="AlphaFoldDB" id="A0A7W8FUL9"/>
<reference evidence="2 3" key="1">
    <citation type="submission" date="2020-08" db="EMBL/GenBank/DDBJ databases">
        <title>Genomic Encyclopedia of Type Strains, Phase IV (KMG-IV): sequencing the most valuable type-strain genomes for metagenomic binning, comparative biology and taxonomic classification.</title>
        <authorList>
            <person name="Goeker M."/>
        </authorList>
    </citation>
    <scope>NUCLEOTIDE SEQUENCE [LARGE SCALE GENOMIC DNA]</scope>
    <source>
        <strain evidence="2 3">DSM 25799</strain>
    </source>
</reference>
<protein>
    <submittedName>
        <fullName evidence="2">Trans-aconitate methyltransferase</fullName>
    </submittedName>
</protein>
<keyword evidence="2" id="KW-0808">Transferase</keyword>
<proteinExistence type="predicted"/>
<dbReference type="Gene3D" id="3.40.50.150">
    <property type="entry name" value="Vaccinia Virus protein VP39"/>
    <property type="match status" value="1"/>
</dbReference>
<dbReference type="InterPro" id="IPR041698">
    <property type="entry name" value="Methyltransf_25"/>
</dbReference>
<dbReference type="Proteomes" id="UP000539953">
    <property type="component" value="Unassembled WGS sequence"/>
</dbReference>
<evidence type="ECO:0000313" key="2">
    <source>
        <dbReference type="EMBL" id="MBB5182709.1"/>
    </source>
</evidence>
<dbReference type="Pfam" id="PF13649">
    <property type="entry name" value="Methyltransf_25"/>
    <property type="match status" value="1"/>
</dbReference>
<comment type="caution">
    <text evidence="2">The sequence shown here is derived from an EMBL/GenBank/DDBJ whole genome shotgun (WGS) entry which is preliminary data.</text>
</comment>
<gene>
    <name evidence="2" type="ORF">HNQ47_000728</name>
</gene>
<feature type="domain" description="Methyltransferase" evidence="1">
    <location>
        <begin position="14"/>
        <end position="95"/>
    </location>
</feature>
<evidence type="ECO:0000313" key="3">
    <source>
        <dbReference type="Proteomes" id="UP000539953"/>
    </source>
</evidence>
<name>A0A7W8FUL9_9FIRM</name>
<keyword evidence="3" id="KW-1185">Reference proteome</keyword>
<keyword evidence="2" id="KW-0489">Methyltransferase</keyword>
<accession>A0A7W8FUL9</accession>
<dbReference type="CDD" id="cd02440">
    <property type="entry name" value="AdoMet_MTases"/>
    <property type="match status" value="1"/>
</dbReference>